<reference evidence="1" key="1">
    <citation type="submission" date="2023-04" db="EMBL/GenBank/DDBJ databases">
        <title>Draft Genome sequencing of Naganishia species isolated from polar environments using Oxford Nanopore Technology.</title>
        <authorList>
            <person name="Leo P."/>
            <person name="Venkateswaran K."/>
        </authorList>
    </citation>
    <scope>NUCLEOTIDE SEQUENCE</scope>
    <source>
        <strain evidence="1">MNA-CCFEE 5425</strain>
    </source>
</reference>
<dbReference type="Proteomes" id="UP001243375">
    <property type="component" value="Unassembled WGS sequence"/>
</dbReference>
<keyword evidence="2" id="KW-1185">Reference proteome</keyword>
<evidence type="ECO:0000313" key="2">
    <source>
        <dbReference type="Proteomes" id="UP001243375"/>
    </source>
</evidence>
<proteinExistence type="predicted"/>
<organism evidence="1 2">
    <name type="scientific">Naganishia vaughanmartiniae</name>
    <dbReference type="NCBI Taxonomy" id="1424756"/>
    <lineage>
        <taxon>Eukaryota</taxon>
        <taxon>Fungi</taxon>
        <taxon>Dikarya</taxon>
        <taxon>Basidiomycota</taxon>
        <taxon>Agaricomycotina</taxon>
        <taxon>Tremellomycetes</taxon>
        <taxon>Filobasidiales</taxon>
        <taxon>Filobasidiaceae</taxon>
        <taxon>Naganishia</taxon>
    </lineage>
</organism>
<comment type="caution">
    <text evidence="1">The sequence shown here is derived from an EMBL/GenBank/DDBJ whole genome shotgun (WGS) entry which is preliminary data.</text>
</comment>
<accession>A0ACC2X8Z3</accession>
<evidence type="ECO:0000313" key="1">
    <source>
        <dbReference type="EMBL" id="KAJ9119742.1"/>
    </source>
</evidence>
<protein>
    <submittedName>
        <fullName evidence="1">Uncharacterized protein</fullName>
    </submittedName>
</protein>
<dbReference type="EMBL" id="JASBWU010000008">
    <property type="protein sequence ID" value="KAJ9119742.1"/>
    <property type="molecule type" value="Genomic_DNA"/>
</dbReference>
<gene>
    <name evidence="1" type="ORF">QFC22_003452</name>
</gene>
<name>A0ACC2X8Z3_9TREE</name>
<sequence length="184" mass="19319">MFDLDFLNAILARPAQHAAPPSHPNASTVPNDTDLPPNDTTANDYPDNLGTTGVPQDILRSLEGLSTEERAAFAPLLQALSSAPSGTSNSGPPGQEISIKDVQDMLKQFDAADSVADTLEGKLDKLLESLGEVEDAFPEEQDPKKRGSSIGGPKAGKGVGPQQLPETMAGEAKQAFEAVAKDRD</sequence>